<dbReference type="EMBL" id="BRXY01000135">
    <property type="protein sequence ID" value="GMH69763.1"/>
    <property type="molecule type" value="Genomic_DNA"/>
</dbReference>
<comment type="caution">
    <text evidence="1">The sequence shown here is derived from an EMBL/GenBank/DDBJ whole genome shotgun (WGS) entry which is preliminary data.</text>
</comment>
<evidence type="ECO:0000313" key="2">
    <source>
        <dbReference type="Proteomes" id="UP001165085"/>
    </source>
</evidence>
<name>A0A9W7EB78_9STRA</name>
<accession>A0A9W7EB78</accession>
<protein>
    <submittedName>
        <fullName evidence="1">Uncharacterized protein</fullName>
    </submittedName>
</protein>
<reference evidence="2" key="1">
    <citation type="journal article" date="2023" name="Commun. Biol.">
        <title>Genome analysis of Parmales, the sister group of diatoms, reveals the evolutionary specialization of diatoms from phago-mixotrophs to photoautotrophs.</title>
        <authorList>
            <person name="Ban H."/>
            <person name="Sato S."/>
            <person name="Yoshikawa S."/>
            <person name="Yamada K."/>
            <person name="Nakamura Y."/>
            <person name="Ichinomiya M."/>
            <person name="Sato N."/>
            <person name="Blanc-Mathieu R."/>
            <person name="Endo H."/>
            <person name="Kuwata A."/>
            <person name="Ogata H."/>
        </authorList>
    </citation>
    <scope>NUCLEOTIDE SEQUENCE [LARGE SCALE GENOMIC DNA]</scope>
    <source>
        <strain evidence="2">NIES 3701</strain>
    </source>
</reference>
<dbReference type="Proteomes" id="UP001165085">
    <property type="component" value="Unassembled WGS sequence"/>
</dbReference>
<dbReference type="OrthoDB" id="10535957at2759"/>
<organism evidence="1 2">
    <name type="scientific">Triparma strigata</name>
    <dbReference type="NCBI Taxonomy" id="1606541"/>
    <lineage>
        <taxon>Eukaryota</taxon>
        <taxon>Sar</taxon>
        <taxon>Stramenopiles</taxon>
        <taxon>Ochrophyta</taxon>
        <taxon>Bolidophyceae</taxon>
        <taxon>Parmales</taxon>
        <taxon>Triparmaceae</taxon>
        <taxon>Triparma</taxon>
    </lineage>
</organism>
<gene>
    <name evidence="1" type="ORF">TrST_g4681</name>
</gene>
<feature type="non-terminal residue" evidence="1">
    <location>
        <position position="1"/>
    </location>
</feature>
<keyword evidence="2" id="KW-1185">Reference proteome</keyword>
<dbReference type="AlphaFoldDB" id="A0A9W7EB78"/>
<evidence type="ECO:0000313" key="1">
    <source>
        <dbReference type="EMBL" id="GMH69763.1"/>
    </source>
</evidence>
<sequence length="197" mass="20410">YFRCIGVDTPECESCARCNGCEKYALCYDDAGSPDYSGICNDGNDWLSDLSVTTPDGETMTCSQGASYFSSPGQALANEDLSDGWSCAGKSYDVTMTIGPFQQLGCCGSGSSACEADDEGVVEEPVDPDGDEDAGGDGIGCASDETEIDSGGCCKNSHVGLVYVPVLEAVCCSSEVLPEDNGECSSLVDGTYCDGRK</sequence>
<proteinExistence type="predicted"/>